<dbReference type="PROSITE" id="PS00624">
    <property type="entry name" value="GMC_OXRED_2"/>
    <property type="match status" value="1"/>
</dbReference>
<feature type="chain" id="PRO_5044293743" description="Glucose-methanol-choline oxidoreductase N-terminal domain-containing protein" evidence="9">
    <location>
        <begin position="18"/>
        <end position="614"/>
    </location>
</feature>
<dbReference type="GO" id="GO:0050660">
    <property type="term" value="F:flavin adenine dinucleotide binding"/>
    <property type="evidence" value="ECO:0007669"/>
    <property type="project" value="InterPro"/>
</dbReference>
<evidence type="ECO:0000256" key="7">
    <source>
        <dbReference type="PIRSR" id="PIRSR000137-2"/>
    </source>
</evidence>
<dbReference type="PANTHER" id="PTHR11552">
    <property type="entry name" value="GLUCOSE-METHANOL-CHOLINE GMC OXIDOREDUCTASE"/>
    <property type="match status" value="1"/>
</dbReference>
<keyword evidence="13" id="KW-1185">Reference proteome</keyword>
<evidence type="ECO:0000256" key="8">
    <source>
        <dbReference type="RuleBase" id="RU003968"/>
    </source>
</evidence>
<keyword evidence="4 7" id="KW-0274">FAD</keyword>
<keyword evidence="9" id="KW-0732">Signal</keyword>
<proteinExistence type="inferred from homology"/>
<feature type="signal peptide" evidence="9">
    <location>
        <begin position="1"/>
        <end position="17"/>
    </location>
</feature>
<dbReference type="Pfam" id="PF05199">
    <property type="entry name" value="GMC_oxred_C"/>
    <property type="match status" value="1"/>
</dbReference>
<dbReference type="SUPFAM" id="SSF54373">
    <property type="entry name" value="FAD-linked reductases, C-terminal domain"/>
    <property type="match status" value="1"/>
</dbReference>
<dbReference type="InterPro" id="IPR007867">
    <property type="entry name" value="GMC_OxRtase_C"/>
</dbReference>
<dbReference type="Pfam" id="PF00732">
    <property type="entry name" value="GMC_oxred_N"/>
    <property type="match status" value="1"/>
</dbReference>
<dbReference type="InterPro" id="IPR000172">
    <property type="entry name" value="GMC_OxRdtase_N"/>
</dbReference>
<gene>
    <name evidence="12" type="ORF">WHR41_05411</name>
</gene>
<evidence type="ECO:0000313" key="12">
    <source>
        <dbReference type="EMBL" id="KAL1586341.1"/>
    </source>
</evidence>
<evidence type="ECO:0000256" key="1">
    <source>
        <dbReference type="ARBA" id="ARBA00001974"/>
    </source>
</evidence>
<dbReference type="GO" id="GO:0016614">
    <property type="term" value="F:oxidoreductase activity, acting on CH-OH group of donors"/>
    <property type="evidence" value="ECO:0007669"/>
    <property type="project" value="InterPro"/>
</dbReference>
<feature type="domain" description="Glucose-methanol-choline oxidoreductase N-terminal" evidence="11">
    <location>
        <begin position="317"/>
        <end position="331"/>
    </location>
</feature>
<keyword evidence="5" id="KW-0560">Oxidoreductase</keyword>
<protein>
    <recommendedName>
        <fullName evidence="10 11">Glucose-methanol-choline oxidoreductase N-terminal domain-containing protein</fullName>
    </recommendedName>
</protein>
<dbReference type="PROSITE" id="PS00623">
    <property type="entry name" value="GMC_OXRED_1"/>
    <property type="match status" value="1"/>
</dbReference>
<dbReference type="Gene3D" id="3.50.50.60">
    <property type="entry name" value="FAD/NAD(P)-binding domain"/>
    <property type="match status" value="1"/>
</dbReference>
<accession>A0AB34KRW4</accession>
<dbReference type="PANTHER" id="PTHR11552:SF201">
    <property type="entry name" value="GLUCOSE-METHANOL-CHOLINE OXIDOREDUCTASE N-TERMINAL DOMAIN-CONTAINING PROTEIN"/>
    <property type="match status" value="1"/>
</dbReference>
<evidence type="ECO:0000256" key="3">
    <source>
        <dbReference type="ARBA" id="ARBA00022630"/>
    </source>
</evidence>
<dbReference type="GeneID" id="96006854"/>
<evidence type="ECO:0000256" key="9">
    <source>
        <dbReference type="SAM" id="SignalP"/>
    </source>
</evidence>
<evidence type="ECO:0000259" key="10">
    <source>
        <dbReference type="PROSITE" id="PS00623"/>
    </source>
</evidence>
<evidence type="ECO:0000256" key="4">
    <source>
        <dbReference type="ARBA" id="ARBA00022827"/>
    </source>
</evidence>
<dbReference type="AlphaFoldDB" id="A0AB34KRW4"/>
<comment type="cofactor">
    <cofactor evidence="1 7">
        <name>FAD</name>
        <dbReference type="ChEBI" id="CHEBI:57692"/>
    </cofactor>
</comment>
<dbReference type="RefSeq" id="XP_069229446.1">
    <property type="nucleotide sequence ID" value="XM_069374016.1"/>
</dbReference>
<evidence type="ECO:0000256" key="2">
    <source>
        <dbReference type="ARBA" id="ARBA00010790"/>
    </source>
</evidence>
<feature type="active site" description="Proton donor" evidence="6">
    <location>
        <position position="550"/>
    </location>
</feature>
<organism evidence="12 13">
    <name type="scientific">Cladosporium halotolerans</name>
    <dbReference type="NCBI Taxonomy" id="1052096"/>
    <lineage>
        <taxon>Eukaryota</taxon>
        <taxon>Fungi</taxon>
        <taxon>Dikarya</taxon>
        <taxon>Ascomycota</taxon>
        <taxon>Pezizomycotina</taxon>
        <taxon>Dothideomycetes</taxon>
        <taxon>Dothideomycetidae</taxon>
        <taxon>Cladosporiales</taxon>
        <taxon>Cladosporiaceae</taxon>
        <taxon>Cladosporium</taxon>
    </lineage>
</organism>
<evidence type="ECO:0000256" key="6">
    <source>
        <dbReference type="PIRSR" id="PIRSR000137-1"/>
    </source>
</evidence>
<dbReference type="Gene3D" id="4.10.450.10">
    <property type="entry name" value="Glucose Oxidase, domain 2"/>
    <property type="match status" value="1"/>
</dbReference>
<dbReference type="SUPFAM" id="SSF51905">
    <property type="entry name" value="FAD/NAD(P)-binding domain"/>
    <property type="match status" value="1"/>
</dbReference>
<dbReference type="PIRSF" id="PIRSF000137">
    <property type="entry name" value="Alcohol_oxidase"/>
    <property type="match status" value="1"/>
</dbReference>
<dbReference type="InterPro" id="IPR036188">
    <property type="entry name" value="FAD/NAD-bd_sf"/>
</dbReference>
<feature type="active site" description="Proton acceptor" evidence="6">
    <location>
        <position position="593"/>
    </location>
</feature>
<dbReference type="Gene3D" id="3.30.560.10">
    <property type="entry name" value="Glucose Oxidase, domain 3"/>
    <property type="match status" value="1"/>
</dbReference>
<dbReference type="InterPro" id="IPR012132">
    <property type="entry name" value="GMC_OxRdtase"/>
</dbReference>
<evidence type="ECO:0000313" key="13">
    <source>
        <dbReference type="Proteomes" id="UP000803884"/>
    </source>
</evidence>
<feature type="binding site" evidence="7">
    <location>
        <position position="277"/>
    </location>
    <ligand>
        <name>FAD</name>
        <dbReference type="ChEBI" id="CHEBI:57692"/>
    </ligand>
</feature>
<feature type="domain" description="Glucose-methanol-choline oxidoreductase N-terminal" evidence="10">
    <location>
        <begin position="119"/>
        <end position="142"/>
    </location>
</feature>
<dbReference type="EMBL" id="JAAQHG020000015">
    <property type="protein sequence ID" value="KAL1586341.1"/>
    <property type="molecule type" value="Genomic_DNA"/>
</dbReference>
<name>A0AB34KRW4_9PEZI</name>
<comment type="caution">
    <text evidence="12">The sequence shown here is derived from an EMBL/GenBank/DDBJ whole genome shotgun (WGS) entry which is preliminary data.</text>
</comment>
<sequence length="614" mass="66568">MISAALLTAALAAGAQAAPHVKYANTTQGIVTDAQQVSNKTFDYIVCGGGLTGLVVASRLSEDPNVSVLVIEGGQDDHEDPRVNDVRTYGQAFESDLDYNLTSTPIPWQNDTGLLLVAGRTLGGSGSINGASWTKGDKTQYDLLPVLTGDDSWSWEAVNELMLSIEEFHEPNDRQIALGAEYEEEYHSKANGTAVQVSFPNGMFGGIQLPALEASSLVWKGMKKVADFAAGVTTGSTIIPNMLQANEDQNRSSPFTVYAEEQVQKRDNFLILTGHRVVSIEWKDCDEMVAKGVTFQACRDCESHSVGTKREVLLAAGSLQSPQLLELSGVGDPDVLEAAGVPLKMASPNVGKNMQEQTKNTLWLDPVDTEFDGSGPPNAISFPNVDQLFKNDSAAMYKDIMAGLSQYSKDLEAKGLVVNATATHQILEAQVKNLWEDKAGAAEIFFVSSPATGQVGIDLWNLIVLSRGYVHITSNSSWDHPEIEPSYFGHPFDLDVQLAATKQSREVFQTSPLASHVARETFPGFDAVPQDAADAVWEQWVKATFTSVWHYIATLGMMKEELGGVVDSRLRVYGVENVRAVDASVLPIQLSAHLSSSLYGIAEKAAMMIKEDWE</sequence>
<dbReference type="Proteomes" id="UP000803884">
    <property type="component" value="Unassembled WGS sequence"/>
</dbReference>
<keyword evidence="3 8" id="KW-0285">Flavoprotein</keyword>
<reference evidence="12 13" key="1">
    <citation type="journal article" date="2020" name="Microbiol. Resour. Announc.">
        <title>Draft Genome Sequence of a Cladosporium Species Isolated from the Mesophotic Ascidian Didemnum maculosum.</title>
        <authorList>
            <person name="Gioti A."/>
            <person name="Siaperas R."/>
            <person name="Nikolaivits E."/>
            <person name="Le Goff G."/>
            <person name="Ouazzani J."/>
            <person name="Kotoulas G."/>
            <person name="Topakas E."/>
        </authorList>
    </citation>
    <scope>NUCLEOTIDE SEQUENCE [LARGE SCALE GENOMIC DNA]</scope>
    <source>
        <strain evidence="12 13">TM138-S3</strain>
    </source>
</reference>
<comment type="similarity">
    <text evidence="2 8">Belongs to the GMC oxidoreductase family.</text>
</comment>
<evidence type="ECO:0000256" key="5">
    <source>
        <dbReference type="ARBA" id="ARBA00023002"/>
    </source>
</evidence>
<evidence type="ECO:0000259" key="11">
    <source>
        <dbReference type="PROSITE" id="PS00624"/>
    </source>
</evidence>
<feature type="binding site" evidence="7">
    <location>
        <begin position="549"/>
        <end position="550"/>
    </location>
    <ligand>
        <name>FAD</name>
        <dbReference type="ChEBI" id="CHEBI:57692"/>
    </ligand>
</feature>
<dbReference type="InterPro" id="IPR027424">
    <property type="entry name" value="Glucose_Oxidase_domain_2"/>
</dbReference>